<dbReference type="EMBL" id="BLVP01000043">
    <property type="protein sequence ID" value="GFM38621.1"/>
    <property type="molecule type" value="Genomic_DNA"/>
</dbReference>
<reference evidence="6 7" key="1">
    <citation type="submission" date="2020-05" db="EMBL/GenBank/DDBJ databases">
        <title>Draft genome sequence of Desulfovibrio psychrotolerans JS1T.</title>
        <authorList>
            <person name="Ueno A."/>
            <person name="Tamazawa S."/>
            <person name="Tamamura S."/>
            <person name="Murakami T."/>
            <person name="Kiyama T."/>
            <person name="Inomata H."/>
            <person name="Amano Y."/>
            <person name="Miyakawa K."/>
            <person name="Tamaki H."/>
            <person name="Naganuma T."/>
            <person name="Kaneko K."/>
        </authorList>
    </citation>
    <scope>NUCLEOTIDE SEQUENCE [LARGE SCALE GENOMIC DNA]</scope>
    <source>
        <strain evidence="6 7">JS1</strain>
    </source>
</reference>
<dbReference type="Gene3D" id="1.20.120.910">
    <property type="entry name" value="DksA, coiled-coil domain"/>
    <property type="match status" value="1"/>
</dbReference>
<dbReference type="Pfam" id="PF01258">
    <property type="entry name" value="zf-dskA_traR"/>
    <property type="match status" value="1"/>
</dbReference>
<dbReference type="PANTHER" id="PTHR33823:SF2">
    <property type="entry name" value="RNA POLYMERASE-BINDING TRANSCRIPTION FACTOR DKSA"/>
    <property type="match status" value="1"/>
</dbReference>
<keyword evidence="7" id="KW-1185">Reference proteome</keyword>
<accession>A0A7J0BZQ4</accession>
<feature type="zinc finger region" description="dksA C4-type" evidence="4">
    <location>
        <begin position="79"/>
        <end position="103"/>
    </location>
</feature>
<sequence length="125" mass="14133">MTESQRREIERHLEDTLAALRVQAHMDSTGDLCCADENEFASRLSEMRLSVALQARVNVQIRETEEALRRLDVADFGTCRECGEDIPLQRLKANPTTTLCVHCRQERDNAPRHMGMPVAQAGLRA</sequence>
<name>A0A7J0BZQ4_9BACT</name>
<dbReference type="PROSITE" id="PS51128">
    <property type="entry name" value="ZF_DKSA_2"/>
    <property type="match status" value="1"/>
</dbReference>
<keyword evidence="2" id="KW-0863">Zinc-finger</keyword>
<evidence type="ECO:0000256" key="4">
    <source>
        <dbReference type="PROSITE-ProRule" id="PRU00510"/>
    </source>
</evidence>
<gene>
    <name evidence="6" type="ORF">DSM19430T_33050</name>
</gene>
<evidence type="ECO:0000259" key="5">
    <source>
        <dbReference type="Pfam" id="PF01258"/>
    </source>
</evidence>
<dbReference type="InterPro" id="IPR000962">
    <property type="entry name" value="Znf_DskA_TraR"/>
</dbReference>
<dbReference type="SUPFAM" id="SSF109635">
    <property type="entry name" value="DnaK suppressor protein DksA, alpha-hairpin domain"/>
    <property type="match status" value="1"/>
</dbReference>
<evidence type="ECO:0000256" key="1">
    <source>
        <dbReference type="ARBA" id="ARBA00022723"/>
    </source>
</evidence>
<dbReference type="PANTHER" id="PTHR33823">
    <property type="entry name" value="RNA POLYMERASE-BINDING TRANSCRIPTION FACTOR DKSA-RELATED"/>
    <property type="match status" value="1"/>
</dbReference>
<comment type="caution">
    <text evidence="6">The sequence shown here is derived from an EMBL/GenBank/DDBJ whole genome shotgun (WGS) entry which is preliminary data.</text>
</comment>
<dbReference type="Proteomes" id="UP000503820">
    <property type="component" value="Unassembled WGS sequence"/>
</dbReference>
<dbReference type="RefSeq" id="WP_174411220.1">
    <property type="nucleotide sequence ID" value="NZ_BLVP01000043.1"/>
</dbReference>
<evidence type="ECO:0000256" key="3">
    <source>
        <dbReference type="ARBA" id="ARBA00022833"/>
    </source>
</evidence>
<protein>
    <recommendedName>
        <fullName evidence="5">Zinc finger DksA/TraR C4-type domain-containing protein</fullName>
    </recommendedName>
</protein>
<dbReference type="PRINTS" id="PR00618">
    <property type="entry name" value="DKSAZNFINGER"/>
</dbReference>
<dbReference type="InterPro" id="IPR037187">
    <property type="entry name" value="DnaK_N"/>
</dbReference>
<dbReference type="GO" id="GO:0008270">
    <property type="term" value="F:zinc ion binding"/>
    <property type="evidence" value="ECO:0007669"/>
    <property type="project" value="UniProtKB-KW"/>
</dbReference>
<keyword evidence="1" id="KW-0479">Metal-binding</keyword>
<dbReference type="InterPro" id="IPR020460">
    <property type="entry name" value="Znf_C4-type_bac"/>
</dbReference>
<evidence type="ECO:0000313" key="7">
    <source>
        <dbReference type="Proteomes" id="UP000503820"/>
    </source>
</evidence>
<evidence type="ECO:0000256" key="2">
    <source>
        <dbReference type="ARBA" id="ARBA00022771"/>
    </source>
</evidence>
<proteinExistence type="predicted"/>
<dbReference type="AlphaFoldDB" id="A0A7J0BZQ4"/>
<evidence type="ECO:0000313" key="6">
    <source>
        <dbReference type="EMBL" id="GFM38621.1"/>
    </source>
</evidence>
<organism evidence="6 7">
    <name type="scientific">Desulfovibrio psychrotolerans</name>
    <dbReference type="NCBI Taxonomy" id="415242"/>
    <lineage>
        <taxon>Bacteria</taxon>
        <taxon>Pseudomonadati</taxon>
        <taxon>Thermodesulfobacteriota</taxon>
        <taxon>Desulfovibrionia</taxon>
        <taxon>Desulfovibrionales</taxon>
        <taxon>Desulfovibrionaceae</taxon>
        <taxon>Desulfovibrio</taxon>
    </lineage>
</organism>
<feature type="domain" description="Zinc finger DksA/TraR C4-type" evidence="5">
    <location>
        <begin position="75"/>
        <end position="107"/>
    </location>
</feature>
<dbReference type="SUPFAM" id="SSF57716">
    <property type="entry name" value="Glucocorticoid receptor-like (DNA-binding domain)"/>
    <property type="match status" value="1"/>
</dbReference>
<keyword evidence="3" id="KW-0862">Zinc</keyword>